<dbReference type="Pfam" id="PF02223">
    <property type="entry name" value="Thymidylate_kin"/>
    <property type="match status" value="1"/>
</dbReference>
<feature type="domain" description="Thymidylate kinase-like" evidence="9">
    <location>
        <begin position="10"/>
        <end position="187"/>
    </location>
</feature>
<dbReference type="CDD" id="cd01672">
    <property type="entry name" value="TMPK"/>
    <property type="match status" value="1"/>
</dbReference>
<keyword evidence="2 8" id="KW-0808">Transferase</keyword>
<protein>
    <recommendedName>
        <fullName evidence="8">Thymidylate kinase</fullName>
        <ecNumber evidence="8">2.7.4.9</ecNumber>
    </recommendedName>
    <alternativeName>
        <fullName evidence="8">dTMP kinase</fullName>
    </alternativeName>
</protein>
<keyword evidence="5 8" id="KW-0418">Kinase</keyword>
<dbReference type="EMBL" id="RQEP01000010">
    <property type="protein sequence ID" value="TGK04895.1"/>
    <property type="molecule type" value="Genomic_DNA"/>
</dbReference>
<keyword evidence="3 8" id="KW-0545">Nucleotide biosynthesis</keyword>
<dbReference type="EC" id="2.7.4.9" evidence="8"/>
<evidence type="ECO:0000256" key="2">
    <source>
        <dbReference type="ARBA" id="ARBA00022679"/>
    </source>
</evidence>
<dbReference type="Proteomes" id="UP000297453">
    <property type="component" value="Unassembled WGS sequence"/>
</dbReference>
<dbReference type="GO" id="GO:0004798">
    <property type="term" value="F:dTMP kinase activity"/>
    <property type="evidence" value="ECO:0007669"/>
    <property type="project" value="UniProtKB-UniRule"/>
</dbReference>
<dbReference type="AlphaFoldDB" id="A0A4R9G1L1"/>
<sequence>MANTPGFYVFEGLDGSGKSTLTRRLLDLLQSKDVPAICFAEPTRYESGIYLRKFLSGEIELSPEKQIEAFLADREVSLQRNILPSLSEKKIVLLDRYMYSTAAYQSGENFSAREILEKNIERKFPKPEIVFYLDLKPEEALSRLKVRDTTADRFETISALQKIYKAYEEILPKNTIRLDANLSPESIAELALNHIDY</sequence>
<evidence type="ECO:0000256" key="8">
    <source>
        <dbReference type="HAMAP-Rule" id="MF_00165"/>
    </source>
</evidence>
<evidence type="ECO:0000256" key="6">
    <source>
        <dbReference type="ARBA" id="ARBA00022840"/>
    </source>
</evidence>
<dbReference type="PANTHER" id="PTHR10344">
    <property type="entry name" value="THYMIDYLATE KINASE"/>
    <property type="match status" value="1"/>
</dbReference>
<dbReference type="PROSITE" id="PS01331">
    <property type="entry name" value="THYMIDYLATE_KINASE"/>
    <property type="match status" value="1"/>
</dbReference>
<evidence type="ECO:0000256" key="5">
    <source>
        <dbReference type="ARBA" id="ARBA00022777"/>
    </source>
</evidence>
<dbReference type="NCBIfam" id="TIGR00041">
    <property type="entry name" value="DTMP_kinase"/>
    <property type="match status" value="1"/>
</dbReference>
<dbReference type="GO" id="GO:0006227">
    <property type="term" value="P:dUDP biosynthetic process"/>
    <property type="evidence" value="ECO:0007669"/>
    <property type="project" value="TreeGrafter"/>
</dbReference>
<dbReference type="SUPFAM" id="SSF52540">
    <property type="entry name" value="P-loop containing nucleoside triphosphate hydrolases"/>
    <property type="match status" value="1"/>
</dbReference>
<keyword evidence="11" id="KW-1185">Reference proteome</keyword>
<keyword evidence="4 8" id="KW-0547">Nucleotide-binding</keyword>
<dbReference type="OrthoDB" id="9774907at2"/>
<accession>A0A4R9G1L1</accession>
<dbReference type="GO" id="GO:0005829">
    <property type="term" value="C:cytosol"/>
    <property type="evidence" value="ECO:0007669"/>
    <property type="project" value="TreeGrafter"/>
</dbReference>
<reference evidence="10" key="1">
    <citation type="journal article" date="2019" name="PLoS Negl. Trop. Dis.">
        <title>Revisiting the worldwide diversity of Leptospira species in the environment.</title>
        <authorList>
            <person name="Vincent A.T."/>
            <person name="Schiettekatte O."/>
            <person name="Bourhy P."/>
            <person name="Veyrier F.J."/>
            <person name="Picardeau M."/>
        </authorList>
    </citation>
    <scope>NUCLEOTIDE SEQUENCE [LARGE SCALE GENOMIC DNA]</scope>
    <source>
        <strain evidence="10">SSS9</strain>
    </source>
</reference>
<dbReference type="GO" id="GO:0006235">
    <property type="term" value="P:dTTP biosynthetic process"/>
    <property type="evidence" value="ECO:0007669"/>
    <property type="project" value="UniProtKB-UniRule"/>
</dbReference>
<keyword evidence="6 8" id="KW-0067">ATP-binding</keyword>
<dbReference type="Gene3D" id="3.40.50.300">
    <property type="entry name" value="P-loop containing nucleotide triphosphate hydrolases"/>
    <property type="match status" value="1"/>
</dbReference>
<evidence type="ECO:0000256" key="7">
    <source>
        <dbReference type="ARBA" id="ARBA00048743"/>
    </source>
</evidence>
<evidence type="ECO:0000256" key="1">
    <source>
        <dbReference type="ARBA" id="ARBA00009776"/>
    </source>
</evidence>
<gene>
    <name evidence="8 10" type="primary">tmk</name>
    <name evidence="10" type="ORF">EHO59_08555</name>
</gene>
<dbReference type="HAMAP" id="MF_00165">
    <property type="entry name" value="Thymidylate_kinase"/>
    <property type="match status" value="1"/>
</dbReference>
<evidence type="ECO:0000256" key="3">
    <source>
        <dbReference type="ARBA" id="ARBA00022727"/>
    </source>
</evidence>
<evidence type="ECO:0000313" key="10">
    <source>
        <dbReference type="EMBL" id="TGK04895.1"/>
    </source>
</evidence>
<organism evidence="10 11">
    <name type="scientific">Leptospira semungkisensis</name>
    <dbReference type="NCBI Taxonomy" id="2484985"/>
    <lineage>
        <taxon>Bacteria</taxon>
        <taxon>Pseudomonadati</taxon>
        <taxon>Spirochaetota</taxon>
        <taxon>Spirochaetia</taxon>
        <taxon>Leptospirales</taxon>
        <taxon>Leptospiraceae</taxon>
        <taxon>Leptospira</taxon>
    </lineage>
</organism>
<dbReference type="GO" id="GO:0006233">
    <property type="term" value="P:dTDP biosynthetic process"/>
    <property type="evidence" value="ECO:0007669"/>
    <property type="project" value="InterPro"/>
</dbReference>
<evidence type="ECO:0000259" key="9">
    <source>
        <dbReference type="Pfam" id="PF02223"/>
    </source>
</evidence>
<dbReference type="InterPro" id="IPR027417">
    <property type="entry name" value="P-loop_NTPase"/>
</dbReference>
<name>A0A4R9G1L1_9LEPT</name>
<comment type="similarity">
    <text evidence="1 8">Belongs to the thymidylate kinase family.</text>
</comment>
<comment type="catalytic activity">
    <reaction evidence="7 8">
        <text>dTMP + ATP = dTDP + ADP</text>
        <dbReference type="Rhea" id="RHEA:13517"/>
        <dbReference type="ChEBI" id="CHEBI:30616"/>
        <dbReference type="ChEBI" id="CHEBI:58369"/>
        <dbReference type="ChEBI" id="CHEBI:63528"/>
        <dbReference type="ChEBI" id="CHEBI:456216"/>
        <dbReference type="EC" id="2.7.4.9"/>
    </reaction>
</comment>
<dbReference type="InterPro" id="IPR039430">
    <property type="entry name" value="Thymidylate_kin-like_dom"/>
</dbReference>
<comment type="caution">
    <text evidence="10">The sequence shown here is derived from an EMBL/GenBank/DDBJ whole genome shotgun (WGS) entry which is preliminary data.</text>
</comment>
<evidence type="ECO:0000313" key="11">
    <source>
        <dbReference type="Proteomes" id="UP000297453"/>
    </source>
</evidence>
<dbReference type="InterPro" id="IPR018094">
    <property type="entry name" value="Thymidylate_kinase"/>
</dbReference>
<dbReference type="PANTHER" id="PTHR10344:SF4">
    <property type="entry name" value="UMP-CMP KINASE 2, MITOCHONDRIAL"/>
    <property type="match status" value="1"/>
</dbReference>
<evidence type="ECO:0000256" key="4">
    <source>
        <dbReference type="ARBA" id="ARBA00022741"/>
    </source>
</evidence>
<dbReference type="RefSeq" id="WP_135586879.1">
    <property type="nucleotide sequence ID" value="NZ_RQEP01000010.1"/>
</dbReference>
<comment type="function">
    <text evidence="8">Phosphorylation of dTMP to form dTDP in both de novo and salvage pathways of dTTP synthesis.</text>
</comment>
<proteinExistence type="inferred from homology"/>
<dbReference type="GO" id="GO:0005524">
    <property type="term" value="F:ATP binding"/>
    <property type="evidence" value="ECO:0007669"/>
    <property type="project" value="UniProtKB-UniRule"/>
</dbReference>
<feature type="binding site" evidence="8">
    <location>
        <begin position="12"/>
        <end position="19"/>
    </location>
    <ligand>
        <name>ATP</name>
        <dbReference type="ChEBI" id="CHEBI:30616"/>
    </ligand>
</feature>
<dbReference type="InterPro" id="IPR018095">
    <property type="entry name" value="Thymidylate_kin_CS"/>
</dbReference>